<reference evidence="1" key="1">
    <citation type="submission" date="2014-09" db="EMBL/GenBank/DDBJ databases">
        <authorList>
            <person name="Magalhaes I.L.F."/>
            <person name="Oliveira U."/>
            <person name="Santos F.R."/>
            <person name="Vidigal T.H.D.A."/>
            <person name="Brescovit A.D."/>
            <person name="Santos A.J."/>
        </authorList>
    </citation>
    <scope>NUCLEOTIDE SEQUENCE</scope>
    <source>
        <tissue evidence="1">Shoot tissue taken approximately 20 cm above the soil surface</tissue>
    </source>
</reference>
<evidence type="ECO:0000313" key="1">
    <source>
        <dbReference type="EMBL" id="JAE03083.1"/>
    </source>
</evidence>
<organism evidence="1">
    <name type="scientific">Arundo donax</name>
    <name type="common">Giant reed</name>
    <name type="synonym">Donax arundinaceus</name>
    <dbReference type="NCBI Taxonomy" id="35708"/>
    <lineage>
        <taxon>Eukaryota</taxon>
        <taxon>Viridiplantae</taxon>
        <taxon>Streptophyta</taxon>
        <taxon>Embryophyta</taxon>
        <taxon>Tracheophyta</taxon>
        <taxon>Spermatophyta</taxon>
        <taxon>Magnoliopsida</taxon>
        <taxon>Liliopsida</taxon>
        <taxon>Poales</taxon>
        <taxon>Poaceae</taxon>
        <taxon>PACMAD clade</taxon>
        <taxon>Arundinoideae</taxon>
        <taxon>Arundineae</taxon>
        <taxon>Arundo</taxon>
    </lineage>
</organism>
<reference evidence="1" key="2">
    <citation type="journal article" date="2015" name="Data Brief">
        <title>Shoot transcriptome of the giant reed, Arundo donax.</title>
        <authorList>
            <person name="Barrero R.A."/>
            <person name="Guerrero F.D."/>
            <person name="Moolhuijzen P."/>
            <person name="Goolsby J.A."/>
            <person name="Tidwell J."/>
            <person name="Bellgard S.E."/>
            <person name="Bellgard M.I."/>
        </authorList>
    </citation>
    <scope>NUCLEOTIDE SEQUENCE</scope>
    <source>
        <tissue evidence="1">Shoot tissue taken approximately 20 cm above the soil surface</tissue>
    </source>
</reference>
<sequence>MNSGSLCDFLNVSVRMSSNSRFFSKRQVRTLATSVDAGCPNTCSPAAIAQNLFLIGLFLPRRASKCVG</sequence>
<name>A0A0A9F490_ARUDO</name>
<dbReference type="AlphaFoldDB" id="A0A0A9F490"/>
<protein>
    <submittedName>
        <fullName evidence="1">Gst13</fullName>
    </submittedName>
</protein>
<dbReference type="EMBL" id="GBRH01194813">
    <property type="protein sequence ID" value="JAE03083.1"/>
    <property type="molecule type" value="Transcribed_RNA"/>
</dbReference>
<accession>A0A0A9F490</accession>
<proteinExistence type="predicted"/>